<sequence length="146" mass="14506">VGAVATDAGIQTLNANPTGGTWSGASTDGTFDPSIGVGFYDVTYTVNFGNGCIKEDTITIEVVPPGDPCTGITPPTIDAVGPLFTTDAVVNLVGNPASGTWGGASTDGTFDPAVAGVGTFNVTYTVDNGAGCIQTANIDIVVTDPC</sequence>
<evidence type="ECO:0008006" key="3">
    <source>
        <dbReference type="Google" id="ProtNLM"/>
    </source>
</evidence>
<dbReference type="EMBL" id="JAVRHU010000024">
    <property type="protein sequence ID" value="MDT0622980.1"/>
    <property type="molecule type" value="Genomic_DNA"/>
</dbReference>
<accession>A0ABU3BLD4</accession>
<feature type="non-terminal residue" evidence="1">
    <location>
        <position position="1"/>
    </location>
</feature>
<comment type="caution">
    <text evidence="1">The sequence shown here is derived from an EMBL/GenBank/DDBJ whole genome shotgun (WGS) entry which is preliminary data.</text>
</comment>
<feature type="non-terminal residue" evidence="1">
    <location>
        <position position="146"/>
    </location>
</feature>
<gene>
    <name evidence="1" type="ORF">RM520_15240</name>
</gene>
<keyword evidence="2" id="KW-1185">Reference proteome</keyword>
<proteinExistence type="predicted"/>
<evidence type="ECO:0000313" key="1">
    <source>
        <dbReference type="EMBL" id="MDT0622980.1"/>
    </source>
</evidence>
<dbReference type="Proteomes" id="UP001250662">
    <property type="component" value="Unassembled WGS sequence"/>
</dbReference>
<organism evidence="1 2">
    <name type="scientific">Croceitalea vernalis</name>
    <dbReference type="NCBI Taxonomy" id="3075599"/>
    <lineage>
        <taxon>Bacteria</taxon>
        <taxon>Pseudomonadati</taxon>
        <taxon>Bacteroidota</taxon>
        <taxon>Flavobacteriia</taxon>
        <taxon>Flavobacteriales</taxon>
        <taxon>Flavobacteriaceae</taxon>
        <taxon>Croceitalea</taxon>
    </lineage>
</organism>
<evidence type="ECO:0000313" key="2">
    <source>
        <dbReference type="Proteomes" id="UP001250662"/>
    </source>
</evidence>
<dbReference type="RefSeq" id="WP_311388572.1">
    <property type="nucleotide sequence ID" value="NZ_JAVRHU010000024.1"/>
</dbReference>
<name>A0ABU3BLD4_9FLAO</name>
<protein>
    <recommendedName>
        <fullName evidence="3">HYR domain-containing protein</fullName>
    </recommendedName>
</protein>
<reference evidence="1 2" key="1">
    <citation type="submission" date="2023-09" db="EMBL/GenBank/DDBJ databases">
        <authorList>
            <person name="Rey-Velasco X."/>
        </authorList>
    </citation>
    <scope>NUCLEOTIDE SEQUENCE [LARGE SCALE GENOMIC DNA]</scope>
    <source>
        <strain evidence="1 2">P007</strain>
    </source>
</reference>